<feature type="transmembrane region" description="Helical" evidence="10">
    <location>
        <begin position="668"/>
        <end position="686"/>
    </location>
</feature>
<dbReference type="Gene3D" id="3.40.50.1820">
    <property type="entry name" value="alpha/beta hydrolase"/>
    <property type="match status" value="1"/>
</dbReference>
<protein>
    <recommendedName>
        <fullName evidence="10">GPI inositol-deacylase</fullName>
        <ecNumber evidence="10">3.1.-.-</ecNumber>
    </recommendedName>
</protein>
<dbReference type="GO" id="GO:0006505">
    <property type="term" value="P:GPI anchor metabolic process"/>
    <property type="evidence" value="ECO:0007669"/>
    <property type="project" value="TreeGrafter"/>
</dbReference>
<evidence type="ECO:0000256" key="8">
    <source>
        <dbReference type="ARBA" id="ARBA00022989"/>
    </source>
</evidence>
<feature type="transmembrane region" description="Helical" evidence="10">
    <location>
        <begin position="561"/>
        <end position="580"/>
    </location>
</feature>
<feature type="transmembrane region" description="Helical" evidence="10">
    <location>
        <begin position="600"/>
        <end position="623"/>
    </location>
</feature>
<feature type="compositionally biased region" description="Basic and acidic residues" evidence="11">
    <location>
        <begin position="948"/>
        <end position="957"/>
    </location>
</feature>
<dbReference type="PANTHER" id="PTHR15495:SF7">
    <property type="entry name" value="GPI INOSITOL-DEACYLASE"/>
    <property type="match status" value="1"/>
</dbReference>
<evidence type="ECO:0000313" key="14">
    <source>
        <dbReference type="Proteomes" id="UP000019132"/>
    </source>
</evidence>
<dbReference type="InterPro" id="IPR012908">
    <property type="entry name" value="PGAP1-ab_dom-like"/>
</dbReference>
<feature type="compositionally biased region" description="Basic residues" evidence="11">
    <location>
        <begin position="881"/>
        <end position="897"/>
    </location>
</feature>
<reference evidence="14" key="1">
    <citation type="journal article" date="2010" name="Genome Biol.">
        <title>Genome sequence of the necrotrophic plant pathogen Pythium ultimum reveals original pathogenicity mechanisms and effector repertoire.</title>
        <authorList>
            <person name="Levesque C.A."/>
            <person name="Brouwer H."/>
            <person name="Cano L."/>
            <person name="Hamilton J.P."/>
            <person name="Holt C."/>
            <person name="Huitema E."/>
            <person name="Raffaele S."/>
            <person name="Robideau G.P."/>
            <person name="Thines M."/>
            <person name="Win J."/>
            <person name="Zerillo M.M."/>
            <person name="Beakes G.W."/>
            <person name="Boore J.L."/>
            <person name="Busam D."/>
            <person name="Dumas B."/>
            <person name="Ferriera S."/>
            <person name="Fuerstenberg S.I."/>
            <person name="Gachon C.M."/>
            <person name="Gaulin E."/>
            <person name="Govers F."/>
            <person name="Grenville-Briggs L."/>
            <person name="Horner N."/>
            <person name="Hostetler J."/>
            <person name="Jiang R.H."/>
            <person name="Johnson J."/>
            <person name="Krajaejun T."/>
            <person name="Lin H."/>
            <person name="Meijer H.J."/>
            <person name="Moore B."/>
            <person name="Morris P."/>
            <person name="Phuntmart V."/>
            <person name="Puiu D."/>
            <person name="Shetty J."/>
            <person name="Stajich J.E."/>
            <person name="Tripathy S."/>
            <person name="Wawra S."/>
            <person name="van West P."/>
            <person name="Whitty B.R."/>
            <person name="Coutinho P.M."/>
            <person name="Henrissat B."/>
            <person name="Martin F."/>
            <person name="Thomas P.D."/>
            <person name="Tyler B.M."/>
            <person name="De Vries R.P."/>
            <person name="Kamoun S."/>
            <person name="Yandell M."/>
            <person name="Tisserat N."/>
            <person name="Buell C.R."/>
        </authorList>
    </citation>
    <scope>NUCLEOTIDE SEQUENCE</scope>
    <source>
        <strain evidence="14">DAOM:BR144</strain>
    </source>
</reference>
<sequence>MARVLLHGVFLPLVALLSVALSGVYVFDLWRTSHLPSGCKMTYSWPVYTPLAWSKATSTHHKYQLYRVHMKQYREELTGVPVLFIPGHLGSYKQARSIARHLWDAQPNLFDVFAVEFQEELSGMNGKFVHHEAQYVNDAIRAILRQYKKQQQSALKKHKGKASSRDTKTRPFARVPDSVVIVAHSMGGIVARMAETLPNYKTNSIQHVVSFGSPYHKLPFPFDTDMQSVYATITHDAFAKEQKNDTEMPVYVSIAGGHKDTIIHASLSITDRILPQTHSVASLTTAMPSVQFTMGHLSLLWCHQLLDRVTKSLIAVVDLDTRDLVKDSAMRVETSRTILLSGNDNDGDEGEEVVLHEEVEEEVMNALPALDHREHLLDGYYTDEFAKYGLQLPKVIFHVLRTSYAVVFVIMYALTLHILSLQVAHWQGCFGLPDAQQLTASSSTQDKFPSFMSMLHPIAHTPPVIKNVLTALTHNIDGSRNTAAIAVLSAVGLGGLGFLIESGRRNPQLIVRYGFVLELGFLYVFAIGLMYAISSILSLLHTLVVARIVTALHKAVAQYKVQRWMIIGSIFVAVFVLGHIESLAPFKLVPSTDGDSSRNLALLVLASFVVLVVYLVALGGNATTSIDQQRVQRSLFALYLLSLMPWVGKIAYFASIVRFPPPQLTNDLLLEGGACIVLLALTRYLVTLTQEWMLPLPPTAFFGSATGQDAGSAYDGNSGNDSTGTKKEITAENCPRCVFEDGGPGAIFVEYTNESTKRIKGKNNDVVIIGPTFRVVSCDCVVRLASTPRKFCDFCTRSCRLCGGGSGNYQQAHQYREFVQEKQTQVALHALVPFALELLAMVQISPYGLTREHIPFYLTPLCTIALLVYHLALLSPVEAKRRKNKLKPKKKKRKSKTKATTGGSSSASSPSTTTSSKQSTTASTSYSSTNGKSIDKPTTTAKSNKKKSNNDSKDSAKDSIWVNPIYELADPSE</sequence>
<dbReference type="EnsemblProtists" id="PYU1_T011324">
    <property type="protein sequence ID" value="PYU1_T011324"/>
    <property type="gene ID" value="PYU1_G011299"/>
</dbReference>
<dbReference type="STRING" id="431595.K3X275"/>
<evidence type="ECO:0000256" key="9">
    <source>
        <dbReference type="ARBA" id="ARBA00023136"/>
    </source>
</evidence>
<keyword evidence="6 10" id="KW-0256">Endoplasmic reticulum</keyword>
<dbReference type="VEuPathDB" id="FungiDB:PYU1_G011299"/>
<accession>K3X275</accession>
<dbReference type="EMBL" id="GL376562">
    <property type="status" value="NOT_ANNOTATED_CDS"/>
    <property type="molecule type" value="Genomic_DNA"/>
</dbReference>
<comment type="subcellular location">
    <subcellularLocation>
        <location evidence="1">Endoplasmic reticulum membrane</location>
        <topology evidence="1">Multi-pass membrane protein</topology>
    </subcellularLocation>
</comment>
<evidence type="ECO:0000256" key="4">
    <source>
        <dbReference type="ARBA" id="ARBA00022692"/>
    </source>
</evidence>
<keyword evidence="5 10" id="KW-0378">Hydrolase</keyword>
<feature type="transmembrane region" description="Helical" evidence="10">
    <location>
        <begin position="482"/>
        <end position="500"/>
    </location>
</feature>
<evidence type="ECO:0000313" key="13">
    <source>
        <dbReference type="EnsemblProtists" id="PYU1_T011324"/>
    </source>
</evidence>
<dbReference type="GO" id="GO:0015031">
    <property type="term" value="P:protein transport"/>
    <property type="evidence" value="ECO:0007669"/>
    <property type="project" value="UniProtKB-KW"/>
</dbReference>
<dbReference type="GO" id="GO:0050185">
    <property type="term" value="F:phosphatidylinositol deacylase activity"/>
    <property type="evidence" value="ECO:0007669"/>
    <property type="project" value="TreeGrafter"/>
</dbReference>
<dbReference type="OMA" id="SACEMTW"/>
<dbReference type="GO" id="GO:0005789">
    <property type="term" value="C:endoplasmic reticulum membrane"/>
    <property type="evidence" value="ECO:0007669"/>
    <property type="project" value="UniProtKB-SubCell"/>
</dbReference>
<name>K3X275_GLOUD</name>
<feature type="domain" description="GPI inositol-deacylase PGAP1-like alpha/beta" evidence="12">
    <location>
        <begin position="76"/>
        <end position="314"/>
    </location>
</feature>
<keyword evidence="8 10" id="KW-1133">Transmembrane helix</keyword>
<feature type="transmembrane region" description="Helical" evidence="10">
    <location>
        <begin position="856"/>
        <end position="877"/>
    </location>
</feature>
<evidence type="ECO:0000256" key="3">
    <source>
        <dbReference type="ARBA" id="ARBA00022448"/>
    </source>
</evidence>
<dbReference type="HOGENOM" id="CLU_010076_0_0_1"/>
<proteinExistence type="inferred from homology"/>
<dbReference type="Pfam" id="PF07819">
    <property type="entry name" value="PGAP1"/>
    <property type="match status" value="1"/>
</dbReference>
<dbReference type="SUPFAM" id="SSF53474">
    <property type="entry name" value="alpha/beta-Hydrolases"/>
    <property type="match status" value="1"/>
</dbReference>
<evidence type="ECO:0000256" key="7">
    <source>
        <dbReference type="ARBA" id="ARBA00022927"/>
    </source>
</evidence>
<dbReference type="InParanoid" id="K3X275"/>
<comment type="similarity">
    <text evidence="2 10">Belongs to the GPI inositol-deacylase family.</text>
</comment>
<comment type="function">
    <text evidence="10">Involved in inositol deacylation of GPI-anchored proteins which plays important roles in the quality control and ER-associated degradation of GPI-anchored proteins.</text>
</comment>
<dbReference type="PANTHER" id="PTHR15495">
    <property type="entry name" value="NEGATIVE REGULATOR OF VESICLE FORMATION-RELATED"/>
    <property type="match status" value="1"/>
</dbReference>
<dbReference type="Proteomes" id="UP000019132">
    <property type="component" value="Unassembled WGS sequence"/>
</dbReference>
<evidence type="ECO:0000256" key="2">
    <source>
        <dbReference type="ARBA" id="ARBA00006931"/>
    </source>
</evidence>
<dbReference type="eggNOG" id="KOG3724">
    <property type="taxonomic scope" value="Eukaryota"/>
</dbReference>
<keyword evidence="9 10" id="KW-0472">Membrane</keyword>
<dbReference type="GO" id="GO:0006888">
    <property type="term" value="P:endoplasmic reticulum to Golgi vesicle-mediated transport"/>
    <property type="evidence" value="ECO:0007669"/>
    <property type="project" value="TreeGrafter"/>
</dbReference>
<evidence type="ECO:0000256" key="10">
    <source>
        <dbReference type="RuleBase" id="RU365011"/>
    </source>
</evidence>
<feature type="transmembrane region" description="Helical" evidence="10">
    <location>
        <begin position="395"/>
        <end position="414"/>
    </location>
</feature>
<evidence type="ECO:0000256" key="11">
    <source>
        <dbReference type="SAM" id="MobiDB-lite"/>
    </source>
</evidence>
<feature type="region of interest" description="Disordered" evidence="11">
    <location>
        <begin position="881"/>
        <end position="973"/>
    </location>
</feature>
<feature type="transmembrane region" description="Helical" evidence="10">
    <location>
        <begin position="635"/>
        <end position="656"/>
    </location>
</feature>
<dbReference type="EC" id="3.1.-.-" evidence="10"/>
<evidence type="ECO:0000256" key="1">
    <source>
        <dbReference type="ARBA" id="ARBA00004477"/>
    </source>
</evidence>
<feature type="transmembrane region" description="Helical" evidence="10">
    <location>
        <begin position="826"/>
        <end position="844"/>
    </location>
</feature>
<evidence type="ECO:0000259" key="12">
    <source>
        <dbReference type="Pfam" id="PF07819"/>
    </source>
</evidence>
<keyword evidence="7 10" id="KW-0653">Protein transport</keyword>
<dbReference type="AlphaFoldDB" id="K3X275"/>
<evidence type="ECO:0000256" key="6">
    <source>
        <dbReference type="ARBA" id="ARBA00022824"/>
    </source>
</evidence>
<keyword evidence="4 10" id="KW-0812">Transmembrane</keyword>
<reference evidence="13" key="3">
    <citation type="submission" date="2015-02" db="UniProtKB">
        <authorList>
            <consortium name="EnsemblProtists"/>
        </authorList>
    </citation>
    <scope>IDENTIFICATION</scope>
    <source>
        <strain evidence="13">DAOM BR144</strain>
    </source>
</reference>
<evidence type="ECO:0000256" key="5">
    <source>
        <dbReference type="ARBA" id="ARBA00022801"/>
    </source>
</evidence>
<feature type="transmembrane region" description="Helical" evidence="10">
    <location>
        <begin position="520"/>
        <end position="549"/>
    </location>
</feature>
<dbReference type="InterPro" id="IPR039529">
    <property type="entry name" value="PGAP1/BST1"/>
</dbReference>
<reference evidence="14" key="2">
    <citation type="submission" date="2010-04" db="EMBL/GenBank/DDBJ databases">
        <authorList>
            <person name="Buell R."/>
            <person name="Hamilton J."/>
            <person name="Hostetler J."/>
        </authorList>
    </citation>
    <scope>NUCLEOTIDE SEQUENCE [LARGE SCALE GENOMIC DNA]</scope>
    <source>
        <strain evidence="14">DAOM:BR144</strain>
    </source>
</reference>
<keyword evidence="14" id="KW-1185">Reference proteome</keyword>
<organism evidence="13 14">
    <name type="scientific">Globisporangium ultimum (strain ATCC 200006 / CBS 805.95 / DAOM BR144)</name>
    <name type="common">Pythium ultimum</name>
    <dbReference type="NCBI Taxonomy" id="431595"/>
    <lineage>
        <taxon>Eukaryota</taxon>
        <taxon>Sar</taxon>
        <taxon>Stramenopiles</taxon>
        <taxon>Oomycota</taxon>
        <taxon>Peronosporomycetes</taxon>
        <taxon>Pythiales</taxon>
        <taxon>Pythiaceae</taxon>
        <taxon>Globisporangium</taxon>
    </lineage>
</organism>
<feature type="compositionally biased region" description="Low complexity" evidence="11">
    <location>
        <begin position="898"/>
        <end position="929"/>
    </location>
</feature>
<keyword evidence="3 10" id="KW-0813">Transport</keyword>
<dbReference type="InterPro" id="IPR029058">
    <property type="entry name" value="AB_hydrolase_fold"/>
</dbReference>